<dbReference type="Proteomes" id="UP000298030">
    <property type="component" value="Unassembled WGS sequence"/>
</dbReference>
<name>A0A4Y7T222_COPMI</name>
<gene>
    <name evidence="2" type="ORF">FA13DRAFT_1712007</name>
</gene>
<keyword evidence="3" id="KW-1185">Reference proteome</keyword>
<protein>
    <submittedName>
        <fullName evidence="2">Uncharacterized protein</fullName>
    </submittedName>
</protein>
<accession>A0A4Y7T222</accession>
<sequence length="216" mass="24058">MTYDQYKYPCEDSLNRKFKPFNRLKHSRASGLNKTRRGQDVVLIPEHAGVYIRMAWAPKRPGTTATLDIFYQRPKRETPKALSTDHGPTTLDSTSSVDYSSLPLRKPATQRHKHKHKHKPITPKATAAAVTASPSALANNFTDTLRLDHGNPISITFHQFLMPPDARQHIVLPSVLRQGRKELGGIFRHFDISQLSRLNIPQTNASGSSSSGGSGQ</sequence>
<dbReference type="EMBL" id="QPFP01000034">
    <property type="protein sequence ID" value="TEB28193.1"/>
    <property type="molecule type" value="Genomic_DNA"/>
</dbReference>
<evidence type="ECO:0000313" key="2">
    <source>
        <dbReference type="EMBL" id="TEB28193.1"/>
    </source>
</evidence>
<dbReference type="AlphaFoldDB" id="A0A4Y7T222"/>
<feature type="compositionally biased region" description="Polar residues" evidence="1">
    <location>
        <begin position="86"/>
        <end position="99"/>
    </location>
</feature>
<evidence type="ECO:0000256" key="1">
    <source>
        <dbReference type="SAM" id="MobiDB-lite"/>
    </source>
</evidence>
<comment type="caution">
    <text evidence="2">The sequence shown here is derived from an EMBL/GenBank/DDBJ whole genome shotgun (WGS) entry which is preliminary data.</text>
</comment>
<reference evidence="2 3" key="1">
    <citation type="journal article" date="2019" name="Nat. Ecol. Evol.">
        <title>Megaphylogeny resolves global patterns of mushroom evolution.</title>
        <authorList>
            <person name="Varga T."/>
            <person name="Krizsan K."/>
            <person name="Foldi C."/>
            <person name="Dima B."/>
            <person name="Sanchez-Garcia M."/>
            <person name="Sanchez-Ramirez S."/>
            <person name="Szollosi G.J."/>
            <person name="Szarkandi J.G."/>
            <person name="Papp V."/>
            <person name="Albert L."/>
            <person name="Andreopoulos W."/>
            <person name="Angelini C."/>
            <person name="Antonin V."/>
            <person name="Barry K.W."/>
            <person name="Bougher N.L."/>
            <person name="Buchanan P."/>
            <person name="Buyck B."/>
            <person name="Bense V."/>
            <person name="Catcheside P."/>
            <person name="Chovatia M."/>
            <person name="Cooper J."/>
            <person name="Damon W."/>
            <person name="Desjardin D."/>
            <person name="Finy P."/>
            <person name="Geml J."/>
            <person name="Haridas S."/>
            <person name="Hughes K."/>
            <person name="Justo A."/>
            <person name="Karasinski D."/>
            <person name="Kautmanova I."/>
            <person name="Kiss B."/>
            <person name="Kocsube S."/>
            <person name="Kotiranta H."/>
            <person name="LaButti K.M."/>
            <person name="Lechner B.E."/>
            <person name="Liimatainen K."/>
            <person name="Lipzen A."/>
            <person name="Lukacs Z."/>
            <person name="Mihaltcheva S."/>
            <person name="Morgado L.N."/>
            <person name="Niskanen T."/>
            <person name="Noordeloos M.E."/>
            <person name="Ohm R.A."/>
            <person name="Ortiz-Santana B."/>
            <person name="Ovrebo C."/>
            <person name="Racz N."/>
            <person name="Riley R."/>
            <person name="Savchenko A."/>
            <person name="Shiryaev A."/>
            <person name="Soop K."/>
            <person name="Spirin V."/>
            <person name="Szebenyi C."/>
            <person name="Tomsovsky M."/>
            <person name="Tulloss R.E."/>
            <person name="Uehling J."/>
            <person name="Grigoriev I.V."/>
            <person name="Vagvolgyi C."/>
            <person name="Papp T."/>
            <person name="Martin F.M."/>
            <person name="Miettinen O."/>
            <person name="Hibbett D.S."/>
            <person name="Nagy L.G."/>
        </authorList>
    </citation>
    <scope>NUCLEOTIDE SEQUENCE [LARGE SCALE GENOMIC DNA]</scope>
    <source>
        <strain evidence="2 3">FP101781</strain>
    </source>
</reference>
<organism evidence="2 3">
    <name type="scientific">Coprinellus micaceus</name>
    <name type="common">Glistening ink-cap mushroom</name>
    <name type="synonym">Coprinus micaceus</name>
    <dbReference type="NCBI Taxonomy" id="71717"/>
    <lineage>
        <taxon>Eukaryota</taxon>
        <taxon>Fungi</taxon>
        <taxon>Dikarya</taxon>
        <taxon>Basidiomycota</taxon>
        <taxon>Agaricomycotina</taxon>
        <taxon>Agaricomycetes</taxon>
        <taxon>Agaricomycetidae</taxon>
        <taxon>Agaricales</taxon>
        <taxon>Agaricineae</taxon>
        <taxon>Psathyrellaceae</taxon>
        <taxon>Coprinellus</taxon>
    </lineage>
</organism>
<feature type="region of interest" description="Disordered" evidence="1">
    <location>
        <begin position="77"/>
        <end position="101"/>
    </location>
</feature>
<evidence type="ECO:0000313" key="3">
    <source>
        <dbReference type="Proteomes" id="UP000298030"/>
    </source>
</evidence>
<proteinExistence type="predicted"/>